<dbReference type="EMBL" id="KZ805359">
    <property type="protein sequence ID" value="PVI01340.1"/>
    <property type="molecule type" value="Genomic_DNA"/>
</dbReference>
<dbReference type="AlphaFoldDB" id="A0A2V1DWX7"/>
<protein>
    <submittedName>
        <fullName evidence="1">Uncharacterized protein</fullName>
    </submittedName>
</protein>
<sequence length="195" mass="22124">MAPGSVDGRCGRWWTGLAGGLRFRGEVGWAKSKCSLRYPGWMERRREEASPETRVRRRAMIFERWIGAKRENRVTGGVGLGRVKCMTMLASLTLADPQAGKDTPFLMITHVHFSRVLPYAAIATRPWHSWCSSQLNNGSSSGHYRAYCIITQAYTDIIPYMALYRPCLMIHDKALPTQEHLPITRPMYDFGVVDT</sequence>
<evidence type="ECO:0000313" key="1">
    <source>
        <dbReference type="EMBL" id="PVI01340.1"/>
    </source>
</evidence>
<gene>
    <name evidence="1" type="ORF">DM02DRAFT_627754</name>
</gene>
<proteinExistence type="predicted"/>
<organism evidence="1 2">
    <name type="scientific">Periconia macrospinosa</name>
    <dbReference type="NCBI Taxonomy" id="97972"/>
    <lineage>
        <taxon>Eukaryota</taxon>
        <taxon>Fungi</taxon>
        <taxon>Dikarya</taxon>
        <taxon>Ascomycota</taxon>
        <taxon>Pezizomycotina</taxon>
        <taxon>Dothideomycetes</taxon>
        <taxon>Pleosporomycetidae</taxon>
        <taxon>Pleosporales</taxon>
        <taxon>Massarineae</taxon>
        <taxon>Periconiaceae</taxon>
        <taxon>Periconia</taxon>
    </lineage>
</organism>
<name>A0A2V1DWX7_9PLEO</name>
<accession>A0A2V1DWX7</accession>
<reference evidence="1 2" key="1">
    <citation type="journal article" date="2018" name="Sci. Rep.">
        <title>Comparative genomics provides insights into the lifestyle and reveals functional heterogeneity of dark septate endophytic fungi.</title>
        <authorList>
            <person name="Knapp D.G."/>
            <person name="Nemeth J.B."/>
            <person name="Barry K."/>
            <person name="Hainaut M."/>
            <person name="Henrissat B."/>
            <person name="Johnson J."/>
            <person name="Kuo A."/>
            <person name="Lim J.H.P."/>
            <person name="Lipzen A."/>
            <person name="Nolan M."/>
            <person name="Ohm R.A."/>
            <person name="Tamas L."/>
            <person name="Grigoriev I.V."/>
            <person name="Spatafora J.W."/>
            <person name="Nagy L.G."/>
            <person name="Kovacs G.M."/>
        </authorList>
    </citation>
    <scope>NUCLEOTIDE SEQUENCE [LARGE SCALE GENOMIC DNA]</scope>
    <source>
        <strain evidence="1 2">DSE2036</strain>
    </source>
</reference>
<keyword evidence="2" id="KW-1185">Reference proteome</keyword>
<evidence type="ECO:0000313" key="2">
    <source>
        <dbReference type="Proteomes" id="UP000244855"/>
    </source>
</evidence>
<dbReference type="Proteomes" id="UP000244855">
    <property type="component" value="Unassembled WGS sequence"/>
</dbReference>